<keyword evidence="2" id="KW-1133">Transmembrane helix</keyword>
<proteinExistence type="predicted"/>
<evidence type="ECO:0000313" key="4">
    <source>
        <dbReference type="Proteomes" id="UP000030403"/>
    </source>
</evidence>
<evidence type="ECO:0000313" key="3">
    <source>
        <dbReference type="EMBL" id="KGX84431.1"/>
    </source>
</evidence>
<feature type="region of interest" description="Disordered" evidence="1">
    <location>
        <begin position="52"/>
        <end position="71"/>
    </location>
</feature>
<evidence type="ECO:0000256" key="1">
    <source>
        <dbReference type="SAM" id="MobiDB-lite"/>
    </source>
</evidence>
<dbReference type="AlphaFoldDB" id="A0A0A5FUH9"/>
<keyword evidence="2" id="KW-0812">Transmembrane</keyword>
<gene>
    <name evidence="3" type="ORF">N783_17415</name>
</gene>
<sequence length="71" mass="8301">MLSFPNYWYREGVNMIISIVVYVISLLILYLIIETAVRNGINSSVIGEYLKKKHDEEEEREPDFDSDHHGT</sequence>
<dbReference type="Proteomes" id="UP000030403">
    <property type="component" value="Unassembled WGS sequence"/>
</dbReference>
<accession>A0A0A5FUH9</accession>
<dbReference type="OrthoDB" id="2439508at2"/>
<organism evidence="3 4">
    <name type="scientific">Pontibacillus marinus BH030004 = DSM 16465</name>
    <dbReference type="NCBI Taxonomy" id="1385511"/>
    <lineage>
        <taxon>Bacteria</taxon>
        <taxon>Bacillati</taxon>
        <taxon>Bacillota</taxon>
        <taxon>Bacilli</taxon>
        <taxon>Bacillales</taxon>
        <taxon>Bacillaceae</taxon>
        <taxon>Pontibacillus</taxon>
    </lineage>
</organism>
<dbReference type="EMBL" id="AVPF01000056">
    <property type="protein sequence ID" value="KGX84431.1"/>
    <property type="molecule type" value="Genomic_DNA"/>
</dbReference>
<dbReference type="eggNOG" id="ENOG5030CHC">
    <property type="taxonomic scope" value="Bacteria"/>
</dbReference>
<name>A0A0A5FUH9_9BACI</name>
<protein>
    <submittedName>
        <fullName evidence="3">Uncharacterized protein</fullName>
    </submittedName>
</protein>
<feature type="transmembrane region" description="Helical" evidence="2">
    <location>
        <begin position="12"/>
        <end position="33"/>
    </location>
</feature>
<keyword evidence="2" id="KW-0472">Membrane</keyword>
<comment type="caution">
    <text evidence="3">The sequence shown here is derived from an EMBL/GenBank/DDBJ whole genome shotgun (WGS) entry which is preliminary data.</text>
</comment>
<keyword evidence="4" id="KW-1185">Reference proteome</keyword>
<evidence type="ECO:0000256" key="2">
    <source>
        <dbReference type="SAM" id="Phobius"/>
    </source>
</evidence>
<reference evidence="3 4" key="1">
    <citation type="submission" date="2013-08" db="EMBL/GenBank/DDBJ databases">
        <authorList>
            <person name="Huang J."/>
            <person name="Wang G."/>
        </authorList>
    </citation>
    <scope>NUCLEOTIDE SEQUENCE [LARGE SCALE GENOMIC DNA]</scope>
    <source>
        <strain evidence="3 4">BH030004</strain>
    </source>
</reference>